<name>A0A410T7U4_9CAUD</name>
<protein>
    <submittedName>
        <fullName evidence="1">Uncharacterized protein</fullName>
    </submittedName>
</protein>
<proteinExistence type="predicted"/>
<keyword evidence="2" id="KW-1185">Reference proteome</keyword>
<gene>
    <name evidence="1" type="ORF">Henu3_gp26</name>
</gene>
<evidence type="ECO:0000313" key="1">
    <source>
        <dbReference type="EMBL" id="QAU04970.1"/>
    </source>
</evidence>
<dbReference type="EMBL" id="MK224497">
    <property type="protein sequence ID" value="QAU04970.1"/>
    <property type="molecule type" value="Genomic_DNA"/>
</dbReference>
<reference evidence="1 2" key="1">
    <citation type="submission" date="2018-11" db="EMBL/GenBank/DDBJ databases">
        <authorList>
            <person name="Teng T."/>
        </authorList>
    </citation>
    <scope>NUCLEOTIDE SEQUENCE [LARGE SCALE GENOMIC DNA]</scope>
</reference>
<accession>A0A410T7U4</accession>
<evidence type="ECO:0000313" key="2">
    <source>
        <dbReference type="Proteomes" id="UP000290904"/>
    </source>
</evidence>
<sequence length="84" mass="8873">MIHSCSASSRMSVLRATAHHLPVVDLGVLDRALLGGVERLDRPAVQAVLVTEPVPRTLALAALALLPVSHQLATSVVICARRFG</sequence>
<organism evidence="1 2">
    <name type="scientific">Mycobacterium phage Henu3</name>
    <dbReference type="NCBI Taxonomy" id="2492961"/>
    <lineage>
        <taxon>Viruses</taxon>
        <taxon>Duplodnaviria</taxon>
        <taxon>Heunggongvirae</taxon>
        <taxon>Uroviricota</taxon>
        <taxon>Caudoviricetes</taxon>
        <taxon>Weiservirinae</taxon>
        <taxon>Fionnbharthvirus</taxon>
        <taxon>Fionnbharthvirus henu3</taxon>
    </lineage>
</organism>
<dbReference type="Proteomes" id="UP000290904">
    <property type="component" value="Segment"/>
</dbReference>